<sequence>MILLENKIAIFNKIVFLKEKEECEKKLQAEKEKIEKILADKEKSLKKESENYVNRRIELANRRGYELVARANEEKRILGLREDEKLLNQLLETLSKKLKEFTETKEYIELETKFFEEIVDEIEDKEIYLYVRENEKRELIDNLKRIAEKNNITLHRGELFDYHIGGFIISDMDRSYNIDLSLRNKVEDMRYKIGSMLHEKLKETGDIIANS</sequence>
<evidence type="ECO:0000256" key="1">
    <source>
        <dbReference type="SAM" id="Coils"/>
    </source>
</evidence>
<keyword evidence="1" id="KW-0175">Coiled coil</keyword>
<feature type="coiled-coil region" evidence="1">
    <location>
        <begin position="80"/>
        <end position="111"/>
    </location>
</feature>
<accession>A0ABS6FF22</accession>
<keyword evidence="3" id="KW-1185">Reference proteome</keyword>
<evidence type="ECO:0008006" key="4">
    <source>
        <dbReference type="Google" id="ProtNLM"/>
    </source>
</evidence>
<comment type="caution">
    <text evidence="2">The sequence shown here is derived from an EMBL/GenBank/DDBJ whole genome shotgun (WGS) entry which is preliminary data.</text>
</comment>
<name>A0ABS6FF22_9FIRM</name>
<reference evidence="2 3" key="1">
    <citation type="submission" date="2021-06" db="EMBL/GenBank/DDBJ databases">
        <authorList>
            <person name="Sun Q."/>
            <person name="Li D."/>
        </authorList>
    </citation>
    <scope>NUCLEOTIDE SEQUENCE [LARGE SCALE GENOMIC DNA]</scope>
    <source>
        <strain evidence="2 3">MSJ-1</strain>
    </source>
</reference>
<gene>
    <name evidence="2" type="ORF">KQI68_02755</name>
</gene>
<feature type="coiled-coil region" evidence="1">
    <location>
        <begin position="17"/>
        <end position="51"/>
    </location>
</feature>
<evidence type="ECO:0000313" key="2">
    <source>
        <dbReference type="EMBL" id="MBU5668755.1"/>
    </source>
</evidence>
<evidence type="ECO:0000313" key="3">
    <source>
        <dbReference type="Proteomes" id="UP000783742"/>
    </source>
</evidence>
<dbReference type="RefSeq" id="WP_216548602.1">
    <property type="nucleotide sequence ID" value="NZ_JAHLQO010000002.1"/>
</dbReference>
<dbReference type="EMBL" id="JAHLQO010000002">
    <property type="protein sequence ID" value="MBU5668755.1"/>
    <property type="molecule type" value="Genomic_DNA"/>
</dbReference>
<organism evidence="2 3">
    <name type="scientific">Peptoniphilus ovalis</name>
    <dbReference type="NCBI Taxonomy" id="2841503"/>
    <lineage>
        <taxon>Bacteria</taxon>
        <taxon>Bacillati</taxon>
        <taxon>Bacillota</taxon>
        <taxon>Tissierellia</taxon>
        <taxon>Tissierellales</taxon>
        <taxon>Peptoniphilaceae</taxon>
        <taxon>Peptoniphilus</taxon>
    </lineage>
</organism>
<dbReference type="Proteomes" id="UP000783742">
    <property type="component" value="Unassembled WGS sequence"/>
</dbReference>
<proteinExistence type="predicted"/>
<protein>
    <recommendedName>
        <fullName evidence="4">V-type ATP synthase subunit E</fullName>
    </recommendedName>
</protein>